<dbReference type="EMBL" id="JBHLZU010000003">
    <property type="protein sequence ID" value="MFB9903092.1"/>
    <property type="molecule type" value="Genomic_DNA"/>
</dbReference>
<keyword evidence="3" id="KW-0812">Transmembrane</keyword>
<evidence type="ECO:0000313" key="6">
    <source>
        <dbReference type="Proteomes" id="UP001589693"/>
    </source>
</evidence>
<dbReference type="PANTHER" id="PTHR33495">
    <property type="entry name" value="ANTI-SIGMA FACTOR ANTAGONIST TM_1081-RELATED-RELATED"/>
    <property type="match status" value="1"/>
</dbReference>
<dbReference type="Gene3D" id="3.30.750.24">
    <property type="entry name" value="STAS domain"/>
    <property type="match status" value="1"/>
</dbReference>
<dbReference type="SUPFAM" id="SSF52091">
    <property type="entry name" value="SpoIIaa-like"/>
    <property type="match status" value="1"/>
</dbReference>
<dbReference type="CDD" id="cd07043">
    <property type="entry name" value="STAS_anti-anti-sigma_factors"/>
    <property type="match status" value="1"/>
</dbReference>
<keyword evidence="3" id="KW-1133">Transmembrane helix</keyword>
<dbReference type="PROSITE" id="PS50801">
    <property type="entry name" value="STAS"/>
    <property type="match status" value="1"/>
</dbReference>
<feature type="domain" description="STAS" evidence="4">
    <location>
        <begin position="27"/>
        <end position="116"/>
    </location>
</feature>
<dbReference type="PANTHER" id="PTHR33495:SF2">
    <property type="entry name" value="ANTI-SIGMA FACTOR ANTAGONIST TM_1081-RELATED"/>
    <property type="match status" value="1"/>
</dbReference>
<dbReference type="RefSeq" id="WP_377850225.1">
    <property type="nucleotide sequence ID" value="NZ_JBHLZU010000003.1"/>
</dbReference>
<name>A0ABV5ZQC3_9PSEU</name>
<evidence type="ECO:0000256" key="2">
    <source>
        <dbReference type="RuleBase" id="RU003749"/>
    </source>
</evidence>
<feature type="transmembrane region" description="Helical" evidence="3">
    <location>
        <begin position="56"/>
        <end position="76"/>
    </location>
</feature>
<dbReference type="Pfam" id="PF01740">
    <property type="entry name" value="STAS"/>
    <property type="match status" value="1"/>
</dbReference>
<keyword evidence="3" id="KW-0472">Membrane</keyword>
<dbReference type="NCBIfam" id="TIGR00377">
    <property type="entry name" value="ant_ant_sig"/>
    <property type="match status" value="1"/>
</dbReference>
<evidence type="ECO:0000259" key="4">
    <source>
        <dbReference type="PROSITE" id="PS50801"/>
    </source>
</evidence>
<evidence type="ECO:0000256" key="1">
    <source>
        <dbReference type="ARBA" id="ARBA00009013"/>
    </source>
</evidence>
<evidence type="ECO:0000313" key="5">
    <source>
        <dbReference type="EMBL" id="MFB9903092.1"/>
    </source>
</evidence>
<dbReference type="InterPro" id="IPR003658">
    <property type="entry name" value="Anti-sigma_ant"/>
</dbReference>
<reference evidence="5 6" key="1">
    <citation type="submission" date="2024-09" db="EMBL/GenBank/DDBJ databases">
        <authorList>
            <person name="Sun Q."/>
            <person name="Mori K."/>
        </authorList>
    </citation>
    <scope>NUCLEOTIDE SEQUENCE [LARGE SCALE GENOMIC DNA]</scope>
    <source>
        <strain evidence="5 6">TBRC 7907</strain>
    </source>
</reference>
<dbReference type="Proteomes" id="UP001589693">
    <property type="component" value="Unassembled WGS sequence"/>
</dbReference>
<comment type="similarity">
    <text evidence="1 2">Belongs to the anti-sigma-factor antagonist family.</text>
</comment>
<dbReference type="InterPro" id="IPR002645">
    <property type="entry name" value="STAS_dom"/>
</dbReference>
<protein>
    <recommendedName>
        <fullName evidence="2">Anti-sigma factor antagonist</fullName>
    </recommendedName>
</protein>
<dbReference type="InterPro" id="IPR036513">
    <property type="entry name" value="STAS_dom_sf"/>
</dbReference>
<gene>
    <name evidence="5" type="ORF">ACFFQA_03995</name>
</gene>
<organism evidence="5 6">
    <name type="scientific">Allokutzneria oryzae</name>
    <dbReference type="NCBI Taxonomy" id="1378989"/>
    <lineage>
        <taxon>Bacteria</taxon>
        <taxon>Bacillati</taxon>
        <taxon>Actinomycetota</taxon>
        <taxon>Actinomycetes</taxon>
        <taxon>Pseudonocardiales</taxon>
        <taxon>Pseudonocardiaceae</taxon>
        <taxon>Allokutzneria</taxon>
    </lineage>
</organism>
<comment type="caution">
    <text evidence="5">The sequence shown here is derived from an EMBL/GenBank/DDBJ whole genome shotgun (WGS) entry which is preliminary data.</text>
</comment>
<evidence type="ECO:0000256" key="3">
    <source>
        <dbReference type="SAM" id="Phobius"/>
    </source>
</evidence>
<proteinExistence type="inferred from homology"/>
<sequence>MPSVPAQFHPQEDLLTVATRADGDQWVVAFTGEVDLATRARFTTALDAAVRTDHPVVVLDLTAVTFMGSTALAGLLRARQQLREQDRELRLVAAHEAVLLPLRVTGLDGRFAVTAP</sequence>
<accession>A0ABV5ZQC3</accession>
<keyword evidence="6" id="KW-1185">Reference proteome</keyword>